<dbReference type="GO" id="GO:0005829">
    <property type="term" value="C:cytosol"/>
    <property type="evidence" value="ECO:0007669"/>
    <property type="project" value="TreeGrafter"/>
</dbReference>
<accession>A0A9P8Q0V5</accession>
<dbReference type="PIRSF" id="PIRSF010044">
    <property type="entry name" value="UCP010044"/>
    <property type="match status" value="1"/>
</dbReference>
<dbReference type="GO" id="GO:0043248">
    <property type="term" value="P:proteasome assembly"/>
    <property type="evidence" value="ECO:0007669"/>
    <property type="project" value="TreeGrafter"/>
</dbReference>
<reference evidence="5" key="2">
    <citation type="submission" date="2021-01" db="EMBL/GenBank/DDBJ databases">
        <authorList>
            <person name="Schikora-Tamarit M.A."/>
        </authorList>
    </citation>
    <scope>NUCLEOTIDE SEQUENCE</scope>
    <source>
        <strain evidence="5">CBS2887</strain>
    </source>
</reference>
<comment type="caution">
    <text evidence="5">The sequence shown here is derived from an EMBL/GenBank/DDBJ whole genome shotgun (WGS) entry which is preliminary data.</text>
</comment>
<dbReference type="Proteomes" id="UP000774326">
    <property type="component" value="Unassembled WGS sequence"/>
</dbReference>
<comment type="similarity">
    <text evidence="3 4">Belongs to the PSMG2 family.</text>
</comment>
<evidence type="ECO:0000313" key="6">
    <source>
        <dbReference type="Proteomes" id="UP000774326"/>
    </source>
</evidence>
<dbReference type="GO" id="GO:0005634">
    <property type="term" value="C:nucleus"/>
    <property type="evidence" value="ECO:0007669"/>
    <property type="project" value="TreeGrafter"/>
</dbReference>
<reference evidence="5" key="1">
    <citation type="journal article" date="2021" name="Open Biol.">
        <title>Shared evolutionary footprints suggest mitochondrial oxidative damage underlies multiple complex I losses in fungi.</title>
        <authorList>
            <person name="Schikora-Tamarit M.A."/>
            <person name="Marcet-Houben M."/>
            <person name="Nosek J."/>
            <person name="Gabaldon T."/>
        </authorList>
    </citation>
    <scope>NUCLEOTIDE SEQUENCE</scope>
    <source>
        <strain evidence="5">CBS2887</strain>
    </source>
</reference>
<dbReference type="OrthoDB" id="10260712at2759"/>
<sequence length="254" mass="28006">MPNNISNTALLLPSIAHANVPQLTVDLILHTFPFVKVRSLDSTFLYPFASPVDHAQGATQPEGFSSALDLYVCEELGLSLIQQRAPVIPSFQRNFHSQLMKFIESSNFNKVVLLDSKDYAYIGGFMGNCPTAIYAGESTEQELDSLLRKLTINEAEAEESPNRVVKDEEAEIKDTFTDTVSQLVLSLKEKKISTAALIGYIYEGDNSPDAKIMAGKVAKLLSLPFDGEWKTPKSWSGVYGSRDVPRSMEDGMFG</sequence>
<protein>
    <recommendedName>
        <fullName evidence="1 4">Proteasome assembly chaperone 2</fullName>
    </recommendedName>
</protein>
<gene>
    <name evidence="5" type="ORF">WICPIJ_006930</name>
</gene>
<keyword evidence="2 4" id="KW-0143">Chaperone</keyword>
<comment type="function">
    <text evidence="4">Involved in 20S proteasome assembly.</text>
</comment>
<dbReference type="Pfam" id="PF09754">
    <property type="entry name" value="PAC2"/>
    <property type="match status" value="1"/>
</dbReference>
<dbReference type="InterPro" id="IPR016562">
    <property type="entry name" value="Proteasome_assmbl_chp_2_euk"/>
</dbReference>
<dbReference type="AlphaFoldDB" id="A0A9P8Q0V5"/>
<evidence type="ECO:0000256" key="3">
    <source>
        <dbReference type="ARBA" id="ARBA00025745"/>
    </source>
</evidence>
<proteinExistence type="inferred from homology"/>
<comment type="subunit">
    <text evidence="4">Component of the 20S proteasome chaperone.</text>
</comment>
<dbReference type="PANTHER" id="PTHR12970:SF1">
    <property type="entry name" value="PROTEASOME ASSEMBLY CHAPERONE 2"/>
    <property type="match status" value="1"/>
</dbReference>
<dbReference type="Gene3D" id="3.40.50.10900">
    <property type="entry name" value="PAC-like subunit"/>
    <property type="match status" value="2"/>
</dbReference>
<dbReference type="PANTHER" id="PTHR12970">
    <property type="entry name" value="PROTEASOME ASSEMBLY CHAPERONE 2"/>
    <property type="match status" value="1"/>
</dbReference>
<evidence type="ECO:0000256" key="2">
    <source>
        <dbReference type="ARBA" id="ARBA00023186"/>
    </source>
</evidence>
<name>A0A9P8Q0V5_WICPI</name>
<evidence type="ECO:0000256" key="4">
    <source>
        <dbReference type="PIRNR" id="PIRNR010044"/>
    </source>
</evidence>
<keyword evidence="6" id="KW-1185">Reference proteome</keyword>
<evidence type="ECO:0000256" key="1">
    <source>
        <dbReference type="ARBA" id="ARBA00019186"/>
    </source>
</evidence>
<evidence type="ECO:0000313" key="5">
    <source>
        <dbReference type="EMBL" id="KAH3682127.1"/>
    </source>
</evidence>
<dbReference type="InterPro" id="IPR038389">
    <property type="entry name" value="PSMG2_sf"/>
</dbReference>
<dbReference type="EMBL" id="JAEUBG010003944">
    <property type="protein sequence ID" value="KAH3682127.1"/>
    <property type="molecule type" value="Genomic_DNA"/>
</dbReference>
<dbReference type="InterPro" id="IPR019151">
    <property type="entry name" value="Proteasome_assmbl_chaperone_2"/>
</dbReference>
<organism evidence="5 6">
    <name type="scientific">Wickerhamomyces pijperi</name>
    <name type="common">Yeast</name>
    <name type="synonym">Pichia pijperi</name>
    <dbReference type="NCBI Taxonomy" id="599730"/>
    <lineage>
        <taxon>Eukaryota</taxon>
        <taxon>Fungi</taxon>
        <taxon>Dikarya</taxon>
        <taxon>Ascomycota</taxon>
        <taxon>Saccharomycotina</taxon>
        <taxon>Saccharomycetes</taxon>
        <taxon>Phaffomycetales</taxon>
        <taxon>Wickerhamomycetaceae</taxon>
        <taxon>Wickerhamomyces</taxon>
    </lineage>
</organism>